<dbReference type="PATRIC" id="fig|1121362.3.peg.2142"/>
<evidence type="ECO:0000256" key="2">
    <source>
        <dbReference type="ARBA" id="ARBA00008072"/>
    </source>
</evidence>
<dbReference type="SUPFAM" id="SSF50129">
    <property type="entry name" value="GroES-like"/>
    <property type="match status" value="1"/>
</dbReference>
<protein>
    <recommendedName>
        <fullName evidence="3">alcohol dehydrogenase</fullName>
        <ecNumber evidence="3">1.1.1.1</ecNumber>
    </recommendedName>
</protein>
<dbReference type="GO" id="GO:0005737">
    <property type="term" value="C:cytoplasm"/>
    <property type="evidence" value="ECO:0007669"/>
    <property type="project" value="TreeGrafter"/>
</dbReference>
<organism evidence="10 11">
    <name type="scientific">Corynebacterium halotolerans YIM 70093 = DSM 44683</name>
    <dbReference type="NCBI Taxonomy" id="1121362"/>
    <lineage>
        <taxon>Bacteria</taxon>
        <taxon>Bacillati</taxon>
        <taxon>Actinomycetota</taxon>
        <taxon>Actinomycetes</taxon>
        <taxon>Mycobacteriales</taxon>
        <taxon>Corynebacteriaceae</taxon>
        <taxon>Corynebacterium</taxon>
    </lineage>
</organism>
<name>M1MZI3_9CORY</name>
<comment type="cofactor">
    <cofactor evidence="1">
        <name>Zn(2+)</name>
        <dbReference type="ChEBI" id="CHEBI:29105"/>
    </cofactor>
</comment>
<sequence>MTTATAQIWTGGPDFECREIPLPELAAGEAMIRLTTATICGSDRHTVAGRRSAACPSILGHEGIGVVTETRRDDLTVGQRVVSSVTTTCGTCANCARGLTAKCSSVEKVGHEPLDGPWPLSGTYATHLHLRAGQTVAPVPDSVPDALASTAGCAAATVMAVLEAAGDLTGRRVLVNGIGMLGTIAVIAARARGAAHVIACDPAPRSRELAAGVADETIAPGGTHLVDVAFELSGVAAGVDACLASLDIGGTAVLAGSVTPGPEVVIDPEWVVRGWRTITGVHNYEPRHLIEAVDFLAAEGHRLPTDRIFGGPVTLEQLPAQFAYPDGTLRTVVEIQRVSGESNR</sequence>
<dbReference type="Proteomes" id="UP000011723">
    <property type="component" value="Chromosome"/>
</dbReference>
<dbReference type="InterPro" id="IPR013149">
    <property type="entry name" value="ADH-like_C"/>
</dbReference>
<evidence type="ECO:0000313" key="11">
    <source>
        <dbReference type="Proteomes" id="UP000011723"/>
    </source>
</evidence>
<evidence type="ECO:0000256" key="7">
    <source>
        <dbReference type="ARBA" id="ARBA00023027"/>
    </source>
</evidence>
<gene>
    <name evidence="10" type="ORF">A605_10570</name>
</gene>
<dbReference type="EC" id="1.1.1.1" evidence="3"/>
<dbReference type="Gene3D" id="3.40.50.720">
    <property type="entry name" value="NAD(P)-binding Rossmann-like Domain"/>
    <property type="match status" value="1"/>
</dbReference>
<accession>M1MZI3</accession>
<dbReference type="eggNOG" id="COG1063">
    <property type="taxonomic scope" value="Bacteria"/>
</dbReference>
<dbReference type="Pfam" id="PF08240">
    <property type="entry name" value="ADH_N"/>
    <property type="match status" value="1"/>
</dbReference>
<evidence type="ECO:0000259" key="9">
    <source>
        <dbReference type="Pfam" id="PF08240"/>
    </source>
</evidence>
<reference evidence="10 11" key="1">
    <citation type="journal article" date="2012" name="Stand. Genomic Sci.">
        <title>Genome sequence of the halotolerant bacterium Corynebacterium halotolerans type strain YIM 70093(T) (= DSM 44683(T)).</title>
        <authorList>
            <person name="Ruckert C."/>
            <person name="Albersmeier A."/>
            <person name="Al-Dilaimi A."/>
            <person name="Niehaus K."/>
            <person name="Szczepanowski R."/>
            <person name="Kalinowski J."/>
        </authorList>
    </citation>
    <scope>NUCLEOTIDE SEQUENCE [LARGE SCALE GENOMIC DNA]</scope>
    <source>
        <strain evidence="10">YIM 70093</strain>
    </source>
</reference>
<evidence type="ECO:0000256" key="5">
    <source>
        <dbReference type="ARBA" id="ARBA00022833"/>
    </source>
</evidence>
<dbReference type="NCBIfam" id="TIGR03366">
    <property type="entry name" value="HpnZ_proposed"/>
    <property type="match status" value="1"/>
</dbReference>
<keyword evidence="11" id="KW-1185">Reference proteome</keyword>
<evidence type="ECO:0000256" key="1">
    <source>
        <dbReference type="ARBA" id="ARBA00001947"/>
    </source>
</evidence>
<evidence type="ECO:0000259" key="8">
    <source>
        <dbReference type="Pfam" id="PF00107"/>
    </source>
</evidence>
<dbReference type="RefSeq" id="WP_015401530.1">
    <property type="nucleotide sequence ID" value="NC_020302.1"/>
</dbReference>
<feature type="domain" description="Alcohol dehydrogenase-like C-terminal" evidence="8">
    <location>
        <begin position="181"/>
        <end position="297"/>
    </location>
</feature>
<dbReference type="KEGG" id="chn:A605_10570"/>
<dbReference type="Gene3D" id="3.90.180.10">
    <property type="entry name" value="Medium-chain alcohol dehydrogenases, catalytic domain"/>
    <property type="match status" value="1"/>
</dbReference>
<keyword evidence="5" id="KW-0862">Zinc</keyword>
<comment type="similarity">
    <text evidence="2">Belongs to the zinc-containing alcohol dehydrogenase family.</text>
</comment>
<dbReference type="PANTHER" id="PTHR42940">
    <property type="entry name" value="ALCOHOL DEHYDROGENASE 1-RELATED"/>
    <property type="match status" value="1"/>
</dbReference>
<dbReference type="InterPro" id="IPR011032">
    <property type="entry name" value="GroES-like_sf"/>
</dbReference>
<dbReference type="PANTHER" id="PTHR42940:SF3">
    <property type="entry name" value="ALCOHOL DEHYDROGENASE 1-RELATED"/>
    <property type="match status" value="1"/>
</dbReference>
<evidence type="ECO:0000313" key="10">
    <source>
        <dbReference type="EMBL" id="AGF73114.1"/>
    </source>
</evidence>
<dbReference type="GO" id="GO:0004022">
    <property type="term" value="F:alcohol dehydrogenase (NAD+) activity"/>
    <property type="evidence" value="ECO:0007669"/>
    <property type="project" value="UniProtKB-EC"/>
</dbReference>
<evidence type="ECO:0000256" key="4">
    <source>
        <dbReference type="ARBA" id="ARBA00022723"/>
    </source>
</evidence>
<dbReference type="EMBL" id="CP003697">
    <property type="protein sequence ID" value="AGF73114.1"/>
    <property type="molecule type" value="Genomic_DNA"/>
</dbReference>
<dbReference type="Pfam" id="PF00107">
    <property type="entry name" value="ADH_zinc_N"/>
    <property type="match status" value="1"/>
</dbReference>
<dbReference type="HOGENOM" id="CLU_026673_11_0_11"/>
<keyword evidence="6" id="KW-0560">Oxidoreductase</keyword>
<dbReference type="InterPro" id="IPR013154">
    <property type="entry name" value="ADH-like_N"/>
</dbReference>
<evidence type="ECO:0000256" key="6">
    <source>
        <dbReference type="ARBA" id="ARBA00023002"/>
    </source>
</evidence>
<dbReference type="GO" id="GO:0046872">
    <property type="term" value="F:metal ion binding"/>
    <property type="evidence" value="ECO:0007669"/>
    <property type="project" value="UniProtKB-KW"/>
</dbReference>
<dbReference type="InterPro" id="IPR036291">
    <property type="entry name" value="NAD(P)-bd_dom_sf"/>
</dbReference>
<dbReference type="AlphaFoldDB" id="M1MZI3"/>
<dbReference type="InterPro" id="IPR017743">
    <property type="entry name" value="ADH_phosphonate_catab-assoc"/>
</dbReference>
<dbReference type="STRING" id="1121362.A605_10570"/>
<keyword evidence="4" id="KW-0479">Metal-binding</keyword>
<keyword evidence="7" id="KW-0520">NAD</keyword>
<dbReference type="SUPFAM" id="SSF51735">
    <property type="entry name" value="NAD(P)-binding Rossmann-fold domains"/>
    <property type="match status" value="1"/>
</dbReference>
<feature type="domain" description="Alcohol dehydrogenase-like N-terminal" evidence="9">
    <location>
        <begin position="27"/>
        <end position="141"/>
    </location>
</feature>
<dbReference type="CDD" id="cd08231">
    <property type="entry name" value="MDR_TM0436_like"/>
    <property type="match status" value="1"/>
</dbReference>
<evidence type="ECO:0000256" key="3">
    <source>
        <dbReference type="ARBA" id="ARBA00013190"/>
    </source>
</evidence>
<proteinExistence type="inferred from homology"/>